<keyword evidence="1" id="KW-0472">Membrane</keyword>
<feature type="transmembrane region" description="Helical" evidence="1">
    <location>
        <begin position="99"/>
        <end position="130"/>
    </location>
</feature>
<dbReference type="InterPro" id="IPR009936">
    <property type="entry name" value="DUF1468"/>
</dbReference>
<keyword evidence="1" id="KW-0812">Transmembrane</keyword>
<sequence length="176" mass="18887">MTDVRPPEAQRPDTASSWWSGRSGLVVPAVMAAFSTYLLIGALTMDIPEGTDFPGPTFYPLILTVAGYVLAALLTLHYLRTPEHPEELSARTWRSHSDWSAVLWSAGGFLAFALTLEVLGWILAAALLFWAVARGFGSRRSLFDISLALLVSSAIYLAFTVGLGLTLPSGILGGGF</sequence>
<dbReference type="AlphaFoldDB" id="A0A4V3B3K8"/>
<feature type="domain" description="DUF1468" evidence="2">
    <location>
        <begin position="26"/>
        <end position="168"/>
    </location>
</feature>
<organism evidence="3 4">
    <name type="scientific">Kocuria rosea</name>
    <name type="common">Deinococcus erythromyxa</name>
    <name type="synonym">Micrococcus rubens</name>
    <dbReference type="NCBI Taxonomy" id="1275"/>
    <lineage>
        <taxon>Bacteria</taxon>
        <taxon>Bacillati</taxon>
        <taxon>Actinomycetota</taxon>
        <taxon>Actinomycetes</taxon>
        <taxon>Micrococcales</taxon>
        <taxon>Micrococcaceae</taxon>
        <taxon>Kocuria</taxon>
    </lineage>
</organism>
<accession>A0A4V3B3K8</accession>
<dbReference type="Proteomes" id="UP000295163">
    <property type="component" value="Unassembled WGS sequence"/>
</dbReference>
<keyword evidence="1" id="KW-1133">Transmembrane helix</keyword>
<feature type="transmembrane region" description="Helical" evidence="1">
    <location>
        <begin position="25"/>
        <end position="45"/>
    </location>
</feature>
<comment type="caution">
    <text evidence="3">The sequence shown here is derived from an EMBL/GenBank/DDBJ whole genome shotgun (WGS) entry which is preliminary data.</text>
</comment>
<evidence type="ECO:0000313" key="4">
    <source>
        <dbReference type="Proteomes" id="UP000295163"/>
    </source>
</evidence>
<evidence type="ECO:0000259" key="2">
    <source>
        <dbReference type="Pfam" id="PF07331"/>
    </source>
</evidence>
<protein>
    <submittedName>
        <fullName evidence="3">Tripartite tricarboxylate transporter TctB family protein</fullName>
    </submittedName>
</protein>
<feature type="transmembrane region" description="Helical" evidence="1">
    <location>
        <begin position="57"/>
        <end position="79"/>
    </location>
</feature>
<name>A0A4V3B3K8_KOCRO</name>
<evidence type="ECO:0000256" key="1">
    <source>
        <dbReference type="SAM" id="Phobius"/>
    </source>
</evidence>
<dbReference type="EMBL" id="SMZT01000002">
    <property type="protein sequence ID" value="TDL44860.1"/>
    <property type="molecule type" value="Genomic_DNA"/>
</dbReference>
<feature type="transmembrane region" description="Helical" evidence="1">
    <location>
        <begin position="142"/>
        <end position="167"/>
    </location>
</feature>
<reference evidence="3 4" key="1">
    <citation type="submission" date="2019-03" db="EMBL/GenBank/DDBJ databases">
        <title>Genome Sequencing and Assembly of Various Microbes Isolated from Partially Reclaimed Soil and Acid Mine Drainage (AMD) Site.</title>
        <authorList>
            <person name="Steinbock B."/>
            <person name="Bechtold R."/>
            <person name="Sevigny J.L."/>
            <person name="Thomas D."/>
            <person name="Cuthill L.R."/>
            <person name="Aveiro Johannsen E.J."/>
            <person name="Thomas K."/>
            <person name="Ghosh A."/>
        </authorList>
    </citation>
    <scope>NUCLEOTIDE SEQUENCE [LARGE SCALE GENOMIC DNA]</scope>
    <source>
        <strain evidence="3 4">S-A3</strain>
    </source>
</reference>
<gene>
    <name evidence="3" type="ORF">E2R59_04885</name>
</gene>
<proteinExistence type="predicted"/>
<dbReference type="Pfam" id="PF07331">
    <property type="entry name" value="TctB"/>
    <property type="match status" value="1"/>
</dbReference>
<evidence type="ECO:0000313" key="3">
    <source>
        <dbReference type="EMBL" id="TDL44860.1"/>
    </source>
</evidence>